<keyword evidence="6" id="KW-1185">Reference proteome</keyword>
<dbReference type="SUPFAM" id="SSF51735">
    <property type="entry name" value="NAD(P)-binding Rossmann-fold domains"/>
    <property type="match status" value="1"/>
</dbReference>
<dbReference type="InterPro" id="IPR001557">
    <property type="entry name" value="L-lactate/malate_DH"/>
</dbReference>
<keyword evidence="3" id="KW-0057">Aromatic amino acid biosynthesis</keyword>
<feature type="domain" description="Shikimate dehydrogenase substrate binding N-terminal" evidence="4">
    <location>
        <begin position="21"/>
        <end position="105"/>
    </location>
</feature>
<evidence type="ECO:0000256" key="1">
    <source>
        <dbReference type="ARBA" id="ARBA00004871"/>
    </source>
</evidence>
<evidence type="ECO:0000259" key="4">
    <source>
        <dbReference type="Pfam" id="PF08501"/>
    </source>
</evidence>
<keyword evidence="3" id="KW-0028">Amino-acid biosynthesis</keyword>
<reference evidence="5 6" key="1">
    <citation type="submission" date="2016-11" db="EMBL/GenBank/DDBJ databases">
        <title>A multilocus sequence analysis scheme for characterization of bacteria in the genus Thioclava.</title>
        <authorList>
            <person name="Liu Y."/>
            <person name="Shao Z."/>
        </authorList>
    </citation>
    <scope>NUCLEOTIDE SEQUENCE [LARGE SCALE GENOMIC DNA]</scope>
    <source>
        <strain evidence="5 6">TAW-CT134</strain>
    </source>
</reference>
<dbReference type="EMBL" id="MPZV01000005">
    <property type="protein sequence ID" value="OOY22621.1"/>
    <property type="molecule type" value="Genomic_DNA"/>
</dbReference>
<dbReference type="Pfam" id="PF08501">
    <property type="entry name" value="Shikimate_dh_N"/>
    <property type="match status" value="1"/>
</dbReference>
<comment type="caution">
    <text evidence="5">The sequence shown here is derived from an EMBL/GenBank/DDBJ whole genome shotgun (WGS) entry which is preliminary data.</text>
</comment>
<dbReference type="Gene3D" id="3.40.50.720">
    <property type="entry name" value="NAD(P)-binding Rossmann-like Domain"/>
    <property type="match status" value="1"/>
</dbReference>
<dbReference type="InterPro" id="IPR046346">
    <property type="entry name" value="Aminoacid_DH-like_N_sf"/>
</dbReference>
<name>A0ABX3MT99_9RHOB</name>
<dbReference type="RefSeq" id="WP_078606166.1">
    <property type="nucleotide sequence ID" value="NZ_MPZV01000005.1"/>
</dbReference>
<dbReference type="PANTHER" id="PTHR21089">
    <property type="entry name" value="SHIKIMATE DEHYDROGENASE"/>
    <property type="match status" value="1"/>
</dbReference>
<comment type="pathway">
    <text evidence="1">Metabolic intermediate biosynthesis; chorismate biosynthesis; chorismate from D-erythrose 4-phosphate and phosphoenolpyruvate: step 4/7.</text>
</comment>
<evidence type="ECO:0000313" key="5">
    <source>
        <dbReference type="EMBL" id="OOY22621.1"/>
    </source>
</evidence>
<evidence type="ECO:0000313" key="6">
    <source>
        <dbReference type="Proteomes" id="UP000190787"/>
    </source>
</evidence>
<dbReference type="InterPro" id="IPR036291">
    <property type="entry name" value="NAD(P)-bd_dom_sf"/>
</dbReference>
<dbReference type="Gene3D" id="3.40.50.10860">
    <property type="entry name" value="Leucine Dehydrogenase, chain A, domain 1"/>
    <property type="match status" value="1"/>
</dbReference>
<protein>
    <submittedName>
        <fullName evidence="5">Shikimate dehydrogenase</fullName>
    </submittedName>
</protein>
<dbReference type="Proteomes" id="UP000190787">
    <property type="component" value="Unassembled WGS sequence"/>
</dbReference>
<evidence type="ECO:0000256" key="3">
    <source>
        <dbReference type="ARBA" id="ARBA00023141"/>
    </source>
</evidence>
<dbReference type="SUPFAM" id="SSF53223">
    <property type="entry name" value="Aminoacid dehydrogenase-like, N-terminal domain"/>
    <property type="match status" value="1"/>
</dbReference>
<organism evidence="5 6">
    <name type="scientific">Thioclava sediminum</name>
    <dbReference type="NCBI Taxonomy" id="1915319"/>
    <lineage>
        <taxon>Bacteria</taxon>
        <taxon>Pseudomonadati</taxon>
        <taxon>Pseudomonadota</taxon>
        <taxon>Alphaproteobacteria</taxon>
        <taxon>Rhodobacterales</taxon>
        <taxon>Paracoccaceae</taxon>
        <taxon>Thioclava</taxon>
    </lineage>
</organism>
<proteinExistence type="predicted"/>
<dbReference type="PANTHER" id="PTHR21089:SF1">
    <property type="entry name" value="BIFUNCTIONAL 3-DEHYDROQUINATE DEHYDRATASE_SHIKIMATE DEHYDROGENASE, CHLOROPLASTIC"/>
    <property type="match status" value="1"/>
</dbReference>
<keyword evidence="2" id="KW-0560">Oxidoreductase</keyword>
<dbReference type="InterPro" id="IPR013708">
    <property type="entry name" value="Shikimate_DH-bd_N"/>
</dbReference>
<dbReference type="CDD" id="cd01065">
    <property type="entry name" value="NAD_bind_Shikimate_DH"/>
    <property type="match status" value="1"/>
</dbReference>
<dbReference type="PRINTS" id="PR00086">
    <property type="entry name" value="LLDHDRGNASE"/>
</dbReference>
<evidence type="ECO:0000256" key="2">
    <source>
        <dbReference type="ARBA" id="ARBA00023002"/>
    </source>
</evidence>
<accession>A0ABX3MT99</accession>
<gene>
    <name evidence="5" type="ORF">BMI91_18360</name>
</gene>
<sequence length="293" mass="30864">MPAPVSPSETASDDAVIRLGLIGDNIAVSQAPRLHRLAGLQNGRKVTYDRLVPRELGQDHATILANCVAQGYRGLNITYPYKEKVAALVRISDPMVRRLGAVNTVLFEPTGAEGHNTDHSGFISAYRAARGSTPPGTTLLIGTGGVGRAIAFALVALDAAEIRLADHDIEKAEVLASELEAAKPGLRVTVGRDAAEMSEGTEGLINATPVGMTGHPGSPLEASAITGAWAFDAVYTPVETEFLTTAQAAGLRVISGYELFIWQGVDAWKLFTGLPLDVARLRSDLAKTDPATS</sequence>
<dbReference type="InterPro" id="IPR022893">
    <property type="entry name" value="Shikimate_DH_fam"/>
</dbReference>